<dbReference type="Proteomes" id="UP001519294">
    <property type="component" value="Unassembled WGS sequence"/>
</dbReference>
<evidence type="ECO:0000313" key="1">
    <source>
        <dbReference type="EMBL" id="MBP2256286.1"/>
    </source>
</evidence>
<organism evidence="1 2">
    <name type="scientific">Virgibacillus alimentarius</name>
    <dbReference type="NCBI Taxonomy" id="698769"/>
    <lineage>
        <taxon>Bacteria</taxon>
        <taxon>Bacillati</taxon>
        <taxon>Bacillota</taxon>
        <taxon>Bacilli</taxon>
        <taxon>Bacillales</taxon>
        <taxon>Bacillaceae</taxon>
        <taxon>Virgibacillus</taxon>
    </lineage>
</organism>
<protein>
    <recommendedName>
        <fullName evidence="3">Sporulation inhibitor of replication protein SirA</fullName>
    </recommendedName>
</protein>
<comment type="caution">
    <text evidence="1">The sequence shown here is derived from an EMBL/GenBank/DDBJ whole genome shotgun (WGS) entry which is preliminary data.</text>
</comment>
<proteinExistence type="predicted"/>
<dbReference type="Gene3D" id="3.30.310.250">
    <property type="entry name" value="Sporulation inhibitor of replication protein SirA"/>
    <property type="match status" value="1"/>
</dbReference>
<name>A0ABS4S476_9BACI</name>
<dbReference type="RefSeq" id="WP_226370538.1">
    <property type="nucleotide sequence ID" value="NZ_JAGIKX010000001.1"/>
</dbReference>
<accession>A0ABS4S476</accession>
<sequence length="149" mass="17983">MNTYTGFWIKKPVAYHYFHKSEILYRFIKNYQQNKSRKDLIMQYHYITKKFSKSTLTSHLKDQNLKINTSGNQLDILNNNYSLSLQIHEKQLDFCCETLHDAEKFLFPALRSFHPFIFIIDTNMDNFGWISPITMNREHKKEQVLYSFL</sequence>
<dbReference type="EMBL" id="JAGIKX010000001">
    <property type="protein sequence ID" value="MBP2256286.1"/>
    <property type="molecule type" value="Genomic_DNA"/>
</dbReference>
<gene>
    <name evidence="1" type="ORF">J2Z81_000218</name>
</gene>
<dbReference type="InterPro" id="IPR038449">
    <property type="entry name" value="SirA_sf"/>
</dbReference>
<evidence type="ECO:0000313" key="2">
    <source>
        <dbReference type="Proteomes" id="UP001519294"/>
    </source>
</evidence>
<evidence type="ECO:0008006" key="3">
    <source>
        <dbReference type="Google" id="ProtNLM"/>
    </source>
</evidence>
<reference evidence="1 2" key="1">
    <citation type="submission" date="2021-03" db="EMBL/GenBank/DDBJ databases">
        <title>Genomic Encyclopedia of Type Strains, Phase IV (KMG-IV): sequencing the most valuable type-strain genomes for metagenomic binning, comparative biology and taxonomic classification.</title>
        <authorList>
            <person name="Goeker M."/>
        </authorList>
    </citation>
    <scope>NUCLEOTIDE SEQUENCE [LARGE SCALE GENOMIC DNA]</scope>
    <source>
        <strain evidence="1 2">DSM 25790</strain>
    </source>
</reference>
<dbReference type="InterPro" id="IPR019683">
    <property type="entry name" value="SirA"/>
</dbReference>
<keyword evidence="2" id="KW-1185">Reference proteome</keyword>
<dbReference type="Pfam" id="PF10747">
    <property type="entry name" value="SirA"/>
    <property type="match status" value="1"/>
</dbReference>